<evidence type="ECO:0000313" key="3">
    <source>
        <dbReference type="EMBL" id="MBD7919739.1"/>
    </source>
</evidence>
<dbReference type="PANTHER" id="PTHR11079:SF161">
    <property type="entry name" value="CMP_DCMP-TYPE DEAMINASE DOMAIN-CONTAINING PROTEIN"/>
    <property type="match status" value="1"/>
</dbReference>
<dbReference type="CDD" id="cd01285">
    <property type="entry name" value="nucleoside_deaminase"/>
    <property type="match status" value="1"/>
</dbReference>
<evidence type="ECO:0000259" key="2">
    <source>
        <dbReference type="PROSITE" id="PS51747"/>
    </source>
</evidence>
<evidence type="ECO:0000256" key="1">
    <source>
        <dbReference type="SAM" id="MobiDB-lite"/>
    </source>
</evidence>
<sequence length="186" mass="20010">MSIVVDPVGTARRTAVPADRPVPPRADLPSDADARWLRRAVDLAAANVAQGGGPFGAVVVADGVEVAVGQNRVTRDLDPTAHAEVQAIRAACRAAGTFALDGMTLYTSCEPCPMCLAASLWARLDRVVFAADRHDASRGGFDDSAFYELLARDRSTWDRTRVQELRLPGCTRPFEAWLAQAARTAY</sequence>
<dbReference type="PROSITE" id="PS51747">
    <property type="entry name" value="CYT_DCMP_DEAMINASES_2"/>
    <property type="match status" value="1"/>
</dbReference>
<dbReference type="RefSeq" id="WP_191784389.1">
    <property type="nucleotide sequence ID" value="NZ_JACSQV010000015.1"/>
</dbReference>
<dbReference type="PANTHER" id="PTHR11079">
    <property type="entry name" value="CYTOSINE DEAMINASE FAMILY MEMBER"/>
    <property type="match status" value="1"/>
</dbReference>
<name>A0ABR8QH50_9CELL</name>
<dbReference type="Pfam" id="PF00383">
    <property type="entry name" value="dCMP_cyt_deam_1"/>
    <property type="match status" value="1"/>
</dbReference>
<proteinExistence type="predicted"/>
<reference evidence="3 4" key="1">
    <citation type="submission" date="2020-08" db="EMBL/GenBank/DDBJ databases">
        <title>A Genomic Blueprint of the Chicken Gut Microbiome.</title>
        <authorList>
            <person name="Gilroy R."/>
            <person name="Ravi A."/>
            <person name="Getino M."/>
            <person name="Pursley I."/>
            <person name="Horton D.L."/>
            <person name="Alikhan N.-F."/>
            <person name="Baker D."/>
            <person name="Gharbi K."/>
            <person name="Hall N."/>
            <person name="Watson M."/>
            <person name="Adriaenssens E.M."/>
            <person name="Foster-Nyarko E."/>
            <person name="Jarju S."/>
            <person name="Secka A."/>
            <person name="Antonio M."/>
            <person name="Oren A."/>
            <person name="Chaudhuri R."/>
            <person name="La Ragione R.M."/>
            <person name="Hildebrand F."/>
            <person name="Pallen M.J."/>
        </authorList>
    </citation>
    <scope>NUCLEOTIDE SEQUENCE [LARGE SCALE GENOMIC DNA]</scope>
    <source>
        <strain evidence="3 4">Sa3CUA2</strain>
    </source>
</reference>
<dbReference type="EMBL" id="JACSQV010000015">
    <property type="protein sequence ID" value="MBD7919739.1"/>
    <property type="molecule type" value="Genomic_DNA"/>
</dbReference>
<feature type="region of interest" description="Disordered" evidence="1">
    <location>
        <begin position="1"/>
        <end position="29"/>
    </location>
</feature>
<dbReference type="InterPro" id="IPR002125">
    <property type="entry name" value="CMP_dCMP_dom"/>
</dbReference>
<feature type="domain" description="CMP/dCMP-type deaminase" evidence="2">
    <location>
        <begin position="31"/>
        <end position="153"/>
    </location>
</feature>
<protein>
    <submittedName>
        <fullName evidence="3">Nucleoside deaminase</fullName>
    </submittedName>
</protein>
<dbReference type="SUPFAM" id="SSF53927">
    <property type="entry name" value="Cytidine deaminase-like"/>
    <property type="match status" value="1"/>
</dbReference>
<keyword evidence="4" id="KW-1185">Reference proteome</keyword>
<dbReference type="Gene3D" id="3.40.140.10">
    <property type="entry name" value="Cytidine Deaminase, domain 2"/>
    <property type="match status" value="1"/>
</dbReference>
<gene>
    <name evidence="3" type="ORF">H9657_15820</name>
</gene>
<evidence type="ECO:0000313" key="4">
    <source>
        <dbReference type="Proteomes" id="UP000604241"/>
    </source>
</evidence>
<feature type="compositionally biased region" description="Low complexity" evidence="1">
    <location>
        <begin position="10"/>
        <end position="19"/>
    </location>
</feature>
<organism evidence="3 4">
    <name type="scientific">Cellulomonas avistercoris</name>
    <dbReference type="NCBI Taxonomy" id="2762242"/>
    <lineage>
        <taxon>Bacteria</taxon>
        <taxon>Bacillati</taxon>
        <taxon>Actinomycetota</taxon>
        <taxon>Actinomycetes</taxon>
        <taxon>Micrococcales</taxon>
        <taxon>Cellulomonadaceae</taxon>
        <taxon>Cellulomonas</taxon>
    </lineage>
</organism>
<dbReference type="Proteomes" id="UP000604241">
    <property type="component" value="Unassembled WGS sequence"/>
</dbReference>
<comment type="caution">
    <text evidence="3">The sequence shown here is derived from an EMBL/GenBank/DDBJ whole genome shotgun (WGS) entry which is preliminary data.</text>
</comment>
<accession>A0ABR8QH50</accession>
<dbReference type="InterPro" id="IPR016193">
    <property type="entry name" value="Cytidine_deaminase-like"/>
</dbReference>